<organism evidence="1 2">
    <name type="scientific">Bradyrhizobium frederickii</name>
    <dbReference type="NCBI Taxonomy" id="2560054"/>
    <lineage>
        <taxon>Bacteria</taxon>
        <taxon>Pseudomonadati</taxon>
        <taxon>Pseudomonadota</taxon>
        <taxon>Alphaproteobacteria</taxon>
        <taxon>Hyphomicrobiales</taxon>
        <taxon>Nitrobacteraceae</taxon>
        <taxon>Bradyrhizobium</taxon>
    </lineage>
</organism>
<evidence type="ECO:0000313" key="2">
    <source>
        <dbReference type="Proteomes" id="UP000297700"/>
    </source>
</evidence>
<comment type="caution">
    <text evidence="1">The sequence shown here is derived from an EMBL/GenBank/DDBJ whole genome shotgun (WGS) entry which is preliminary data.</text>
</comment>
<protein>
    <submittedName>
        <fullName evidence="1">Uncharacterized protein</fullName>
    </submittedName>
</protein>
<dbReference type="AlphaFoldDB" id="A0A4Y9NWR0"/>
<gene>
    <name evidence="1" type="ORF">E4K64_25400</name>
</gene>
<sequence length="488" mass="52623">MPLLSAGEYRPDVSDYLGTASRNVLNVVPRGDGYGPFLDFSPYTSALGAACRGAFYALKSDGSVVAFAATSTKLYRLNNTDYSWVDVSKGAGTYSSLNSTAQWQYAQFGNLVFATQANAVLQVYDLSSSTQFDDCAGSPPQAAYISVVGRFLVLSGLLSNPYRIQWSGLNATTTWTSGVNSSDYQDFPDGGIVRGVAGGEYGVVFQDQAIRRMSYVAGAPYIFQIDRITQDKGLYAPYSIIRAGEKIFFFAGQGFHKIEPGGVPEPIGREKVDRTFLTDLDKGNLQLFIGAADPRSTRVFWAYKSSAGAIGTAYDKVLGYDFLLDRFFPVETSGEYLIGMSQSGVTLESLDSISGSIDAMSLSLDAYATAVQPELAQFSNSHILGFFRGNALEATIESAEQGTDENRLSIRGFRPVTDAATLYGSLSYRDTPSAASINGAEVLVNARTGRCDMMRDARYSRYKVRIPASTSWTFFAGVVPDVAAGGAL</sequence>
<dbReference type="RefSeq" id="WP_135165947.1">
    <property type="nucleotide sequence ID" value="NZ_SPQS01000016.1"/>
</dbReference>
<evidence type="ECO:0000313" key="1">
    <source>
        <dbReference type="EMBL" id="TFV71668.1"/>
    </source>
</evidence>
<dbReference type="EMBL" id="SPQS01000016">
    <property type="protein sequence ID" value="TFV71668.1"/>
    <property type="molecule type" value="Genomic_DNA"/>
</dbReference>
<accession>A0A4Y9NWR0</accession>
<name>A0A4Y9NWR0_9BRAD</name>
<dbReference type="Proteomes" id="UP000297700">
    <property type="component" value="Unassembled WGS sequence"/>
</dbReference>
<proteinExistence type="predicted"/>
<reference evidence="1 2" key="1">
    <citation type="submission" date="2019-03" db="EMBL/GenBank/DDBJ databases">
        <title>Bradyrhizobium strains diversity.</title>
        <authorList>
            <person name="Urquiaga M.C.O."/>
            <person name="Hungria M."/>
            <person name="Delamuta J.R.M."/>
            <person name="Klepa M.S."/>
        </authorList>
    </citation>
    <scope>NUCLEOTIDE SEQUENCE [LARGE SCALE GENOMIC DNA]</scope>
    <source>
        <strain evidence="1 2">CNPSo 3426</strain>
    </source>
</reference>